<gene>
    <name evidence="7" type="primary">cbiQ</name>
    <name evidence="7" type="ORF">JYB65_00805</name>
</gene>
<name>A0A939D6C3_CLOAM</name>
<dbReference type="GO" id="GO:0006824">
    <property type="term" value="P:cobalt ion transport"/>
    <property type="evidence" value="ECO:0007669"/>
    <property type="project" value="InterPro"/>
</dbReference>
<evidence type="ECO:0000256" key="1">
    <source>
        <dbReference type="ARBA" id="ARBA00004651"/>
    </source>
</evidence>
<dbReference type="AlphaFoldDB" id="A0A939D6C3"/>
<protein>
    <submittedName>
        <fullName evidence="7">Cobalt ECF transporter T component CbiQ</fullName>
    </submittedName>
</protein>
<organism evidence="7 8">
    <name type="scientific">Clostridium aminobutyricum</name>
    <dbReference type="NCBI Taxonomy" id="33953"/>
    <lineage>
        <taxon>Bacteria</taxon>
        <taxon>Bacillati</taxon>
        <taxon>Bacillota</taxon>
        <taxon>Clostridia</taxon>
        <taxon>Eubacteriales</taxon>
        <taxon>Clostridiaceae</taxon>
        <taxon>Clostridium</taxon>
    </lineage>
</organism>
<evidence type="ECO:0000256" key="3">
    <source>
        <dbReference type="ARBA" id="ARBA00022692"/>
    </source>
</evidence>
<dbReference type="PANTHER" id="PTHR43723:SF1">
    <property type="entry name" value="COBALT TRANSPORT PROTEIN CBIQ"/>
    <property type="match status" value="1"/>
</dbReference>
<dbReference type="InterPro" id="IPR012809">
    <property type="entry name" value="ECF_CbiQ"/>
</dbReference>
<keyword evidence="4 6" id="KW-1133">Transmembrane helix</keyword>
<keyword evidence="8" id="KW-1185">Reference proteome</keyword>
<reference evidence="7" key="1">
    <citation type="submission" date="2021-02" db="EMBL/GenBank/DDBJ databases">
        <title>Abyssanaerobacter marinus gen.nov., sp., nov, anaerobic bacterium isolated from the Onnuri vent field of Indian Ocean and suggestion of Mogibacteriaceae fam. nov., and proposal of reclassification of ambiguous this family's genus member.</title>
        <authorList>
            <person name="Kim Y.J."/>
            <person name="Yang J.-A."/>
        </authorList>
    </citation>
    <scope>NUCLEOTIDE SEQUENCE</scope>
    <source>
        <strain evidence="7">DSM 2634</strain>
    </source>
</reference>
<keyword evidence="5 6" id="KW-0472">Membrane</keyword>
<comment type="subcellular location">
    <subcellularLocation>
        <location evidence="1">Cell membrane</location>
        <topology evidence="1">Multi-pass membrane protein</topology>
    </subcellularLocation>
</comment>
<evidence type="ECO:0000256" key="2">
    <source>
        <dbReference type="ARBA" id="ARBA00022475"/>
    </source>
</evidence>
<comment type="caution">
    <text evidence="7">The sequence shown here is derived from an EMBL/GenBank/DDBJ whole genome shotgun (WGS) entry which is preliminary data.</text>
</comment>
<evidence type="ECO:0000256" key="5">
    <source>
        <dbReference type="ARBA" id="ARBA00023136"/>
    </source>
</evidence>
<feature type="transmembrane region" description="Helical" evidence="6">
    <location>
        <begin position="66"/>
        <end position="85"/>
    </location>
</feature>
<evidence type="ECO:0000256" key="6">
    <source>
        <dbReference type="SAM" id="Phobius"/>
    </source>
</evidence>
<proteinExistence type="predicted"/>
<dbReference type="NCBIfam" id="TIGR02454">
    <property type="entry name" value="ECF_T_CbiQ"/>
    <property type="match status" value="1"/>
</dbReference>
<evidence type="ECO:0000313" key="8">
    <source>
        <dbReference type="Proteomes" id="UP000664545"/>
    </source>
</evidence>
<dbReference type="Proteomes" id="UP000664545">
    <property type="component" value="Unassembled WGS sequence"/>
</dbReference>
<dbReference type="CDD" id="cd16914">
    <property type="entry name" value="EcfT"/>
    <property type="match status" value="1"/>
</dbReference>
<feature type="transmembrane region" description="Helical" evidence="6">
    <location>
        <begin position="23"/>
        <end position="45"/>
    </location>
</feature>
<dbReference type="Pfam" id="PF02361">
    <property type="entry name" value="CbiQ"/>
    <property type="match status" value="1"/>
</dbReference>
<evidence type="ECO:0000313" key="7">
    <source>
        <dbReference type="EMBL" id="MBN7771900.1"/>
    </source>
</evidence>
<dbReference type="PANTHER" id="PTHR43723">
    <property type="entry name" value="COBALT TRANSPORT PROTEIN CBIQ"/>
    <property type="match status" value="1"/>
</dbReference>
<keyword evidence="2" id="KW-1003">Cell membrane</keyword>
<dbReference type="InterPro" id="IPR003339">
    <property type="entry name" value="ABC/ECF_trnsptr_transmembrane"/>
</dbReference>
<keyword evidence="3 6" id="KW-0812">Transmembrane</keyword>
<feature type="transmembrane region" description="Helical" evidence="6">
    <location>
        <begin position="115"/>
        <end position="142"/>
    </location>
</feature>
<accession>A0A939D6C3</accession>
<sequence>MIVIDKLAYYSAIRDKSPFLKCAFAIGTLLICVAARSFVISFLVLSIMGCATVRYSRTSFFQYMKLMLAPLAFLAMGTVAIAVNWTSQPMDLFNIAVGDKFLAVSWYSIEYAVRLILVSLASISCLYFLTLTTTLLDLLYVLKRLHCPNLIIELMMMTYRFIFVLLEIAVSILTAQNCRLGNRSFRSSMEGMGGMLSVLLIRALDKSNRLFEAMESRCYDGELNVLQESKPSSWMEKGLILSFLIILTAIAIWCKINAEV</sequence>
<evidence type="ECO:0000256" key="4">
    <source>
        <dbReference type="ARBA" id="ARBA00022989"/>
    </source>
</evidence>
<feature type="transmembrane region" description="Helical" evidence="6">
    <location>
        <begin position="154"/>
        <end position="173"/>
    </location>
</feature>
<dbReference type="EMBL" id="JAFJZZ010000001">
    <property type="protein sequence ID" value="MBN7771900.1"/>
    <property type="molecule type" value="Genomic_DNA"/>
</dbReference>
<dbReference type="RefSeq" id="WP_206580683.1">
    <property type="nucleotide sequence ID" value="NZ_JAFJZZ010000001.1"/>
</dbReference>
<feature type="transmembrane region" description="Helical" evidence="6">
    <location>
        <begin position="239"/>
        <end position="258"/>
    </location>
</feature>
<dbReference type="InterPro" id="IPR052770">
    <property type="entry name" value="Cobalt_transport_CbiQ"/>
</dbReference>
<dbReference type="GO" id="GO:0043190">
    <property type="term" value="C:ATP-binding cassette (ABC) transporter complex"/>
    <property type="evidence" value="ECO:0007669"/>
    <property type="project" value="InterPro"/>
</dbReference>